<sequence>MHPVDRDRLVSLRREFHRHPEPAWREFWTTARIVEELDRIGVDDLFVGPDALDADARMGLPADADFDAWRDRARDAGVDPDRLDRLDGGHTGAIAVLDGDRAGPTVALRVDIDGLPREESDDPDHHPAAAGFRSETGAMHACGHDAHATIGLGVLEALSDRDFAGRLNVLFQPAEEVVGGAAPMAESGHIDDVDYLLALHIGLDHPTGQVVAGIEGFLAVSHFRAEFGGEGSHAGGHPAEGRNAVQAMATAVQNLYAIPRHEDGATRVNAGDVGGGTAANIVPEQAYIEGEVRGETTALMEYMRDRADRVLDQAAAMHDCEVGIDTSGQAPSAENDPELVDVVEAVAGRTEGVESVLRHDDLGGSEDATYLMRHVQDRGGKAAFVCVGTDHPGGHHTATFDVDEDSLPVGVAVLADTITHLGREAP</sequence>
<dbReference type="PANTHER" id="PTHR30575">
    <property type="entry name" value="PEPTIDASE M20"/>
    <property type="match status" value="1"/>
</dbReference>
<dbReference type="InterPro" id="IPR011650">
    <property type="entry name" value="Peptidase_M20_dimer"/>
</dbReference>
<gene>
    <name evidence="3" type="ORF">SAMN05216388_100231</name>
</gene>
<dbReference type="GO" id="GO:0071713">
    <property type="term" value="F:para-aminobenzoyl-glutamate hydrolase activity"/>
    <property type="evidence" value="ECO:0007669"/>
    <property type="project" value="TreeGrafter"/>
</dbReference>
<name>A0A1H8EJ75_9EURY</name>
<keyword evidence="1" id="KW-0479">Metal-binding</keyword>
<accession>A0A1H8EJ75</accession>
<dbReference type="PANTHER" id="PTHR30575:SF3">
    <property type="entry name" value="PEPTIDASE M20 DIMERISATION DOMAIN-CONTAINING PROTEIN"/>
    <property type="match status" value="1"/>
</dbReference>
<feature type="binding site" evidence="1">
    <location>
        <position position="396"/>
    </location>
    <ligand>
        <name>Mn(2+)</name>
        <dbReference type="ChEBI" id="CHEBI:29035"/>
        <label>2</label>
    </ligand>
</feature>
<feature type="binding site" evidence="1">
    <location>
        <position position="200"/>
    </location>
    <ligand>
        <name>Mn(2+)</name>
        <dbReference type="ChEBI" id="CHEBI:29035"/>
        <label>2</label>
    </ligand>
</feature>
<dbReference type="RefSeq" id="WP_092657193.1">
    <property type="nucleotide sequence ID" value="NZ_FOCX01000002.1"/>
</dbReference>
<dbReference type="EMBL" id="FOCX01000002">
    <property type="protein sequence ID" value="SEN19631.1"/>
    <property type="molecule type" value="Genomic_DNA"/>
</dbReference>
<dbReference type="Proteomes" id="UP000198775">
    <property type="component" value="Unassembled WGS sequence"/>
</dbReference>
<protein>
    <submittedName>
        <fullName evidence="3">Aminobenzoyl-glutamate utilization protein A</fullName>
    </submittedName>
</protein>
<dbReference type="AlphaFoldDB" id="A0A1H8EJ75"/>
<dbReference type="SUPFAM" id="SSF53187">
    <property type="entry name" value="Zn-dependent exopeptidases"/>
    <property type="match status" value="1"/>
</dbReference>
<dbReference type="GO" id="GO:0005737">
    <property type="term" value="C:cytoplasm"/>
    <property type="evidence" value="ECO:0007669"/>
    <property type="project" value="TreeGrafter"/>
</dbReference>
<dbReference type="InterPro" id="IPR036264">
    <property type="entry name" value="Bact_exopeptidase_dim_dom"/>
</dbReference>
<dbReference type="GO" id="GO:0046657">
    <property type="term" value="P:folic acid catabolic process"/>
    <property type="evidence" value="ECO:0007669"/>
    <property type="project" value="TreeGrafter"/>
</dbReference>
<proteinExistence type="predicted"/>
<dbReference type="InterPro" id="IPR017439">
    <property type="entry name" value="Amidohydrolase"/>
</dbReference>
<organism evidence="3 4">
    <name type="scientific">Halorientalis persicus</name>
    <dbReference type="NCBI Taxonomy" id="1367881"/>
    <lineage>
        <taxon>Archaea</taxon>
        <taxon>Methanobacteriati</taxon>
        <taxon>Methanobacteriota</taxon>
        <taxon>Stenosarchaea group</taxon>
        <taxon>Halobacteria</taxon>
        <taxon>Halobacteriales</taxon>
        <taxon>Haloarculaceae</taxon>
        <taxon>Halorientalis</taxon>
    </lineage>
</organism>
<dbReference type="Pfam" id="PF07687">
    <property type="entry name" value="M20_dimer"/>
    <property type="match status" value="1"/>
</dbReference>
<dbReference type="OrthoDB" id="247417at2157"/>
<dbReference type="Gene3D" id="3.40.630.10">
    <property type="entry name" value="Zn peptidases"/>
    <property type="match status" value="2"/>
</dbReference>
<feature type="binding site" evidence="1">
    <location>
        <position position="176"/>
    </location>
    <ligand>
        <name>Mn(2+)</name>
        <dbReference type="ChEBI" id="CHEBI:29035"/>
        <label>2</label>
    </ligand>
</feature>
<dbReference type="SUPFAM" id="SSF55031">
    <property type="entry name" value="Bacterial exopeptidase dimerisation domain"/>
    <property type="match status" value="1"/>
</dbReference>
<evidence type="ECO:0000313" key="3">
    <source>
        <dbReference type="EMBL" id="SEN19631.1"/>
    </source>
</evidence>
<reference evidence="4" key="1">
    <citation type="submission" date="2016-10" db="EMBL/GenBank/DDBJ databases">
        <authorList>
            <person name="Varghese N."/>
            <person name="Submissions S."/>
        </authorList>
    </citation>
    <scope>NUCLEOTIDE SEQUENCE [LARGE SCALE GENOMIC DNA]</scope>
    <source>
        <strain evidence="4">IBRC-M 10043</strain>
    </source>
</reference>
<dbReference type="InterPro" id="IPR002933">
    <property type="entry name" value="Peptidase_M20"/>
</dbReference>
<keyword evidence="1" id="KW-0464">Manganese</keyword>
<evidence type="ECO:0000256" key="1">
    <source>
        <dbReference type="PIRSR" id="PIRSR005962-1"/>
    </source>
</evidence>
<evidence type="ECO:0000259" key="2">
    <source>
        <dbReference type="Pfam" id="PF07687"/>
    </source>
</evidence>
<dbReference type="InterPro" id="IPR052030">
    <property type="entry name" value="Peptidase_M20/M20A_hydrolases"/>
</dbReference>
<evidence type="ECO:0000313" key="4">
    <source>
        <dbReference type="Proteomes" id="UP000198775"/>
    </source>
</evidence>
<dbReference type="PIRSF" id="PIRSF005962">
    <property type="entry name" value="Pept_M20D_amidohydro"/>
    <property type="match status" value="1"/>
</dbReference>
<dbReference type="GO" id="GO:0016805">
    <property type="term" value="F:dipeptidase activity"/>
    <property type="evidence" value="ECO:0007669"/>
    <property type="project" value="TreeGrafter"/>
</dbReference>
<feature type="binding site" evidence="1">
    <location>
        <position position="142"/>
    </location>
    <ligand>
        <name>Mn(2+)</name>
        <dbReference type="ChEBI" id="CHEBI:29035"/>
        <label>2</label>
    </ligand>
</feature>
<comment type="cofactor">
    <cofactor evidence="1">
        <name>Mn(2+)</name>
        <dbReference type="ChEBI" id="CHEBI:29035"/>
    </cofactor>
    <text evidence="1">The Mn(2+) ion enhances activity.</text>
</comment>
<dbReference type="GO" id="GO:0046872">
    <property type="term" value="F:metal ion binding"/>
    <property type="evidence" value="ECO:0007669"/>
    <property type="project" value="UniProtKB-KW"/>
</dbReference>
<feature type="binding site" evidence="1">
    <location>
        <position position="144"/>
    </location>
    <ligand>
        <name>Mn(2+)</name>
        <dbReference type="ChEBI" id="CHEBI:29035"/>
        <label>2</label>
    </ligand>
</feature>
<dbReference type="Pfam" id="PF01546">
    <property type="entry name" value="Peptidase_M20"/>
    <property type="match status" value="1"/>
</dbReference>
<keyword evidence="4" id="KW-1185">Reference proteome</keyword>
<dbReference type="NCBIfam" id="TIGR01891">
    <property type="entry name" value="amidohydrolases"/>
    <property type="match status" value="1"/>
</dbReference>
<feature type="domain" description="Peptidase M20 dimerisation" evidence="2">
    <location>
        <begin position="223"/>
        <end position="313"/>
    </location>
</feature>